<keyword evidence="2" id="KW-1185">Reference proteome</keyword>
<reference evidence="2" key="1">
    <citation type="journal article" date="2019" name="Int. J. Syst. Evol. Microbiol.">
        <title>The Global Catalogue of Microorganisms (GCM) 10K type strain sequencing project: providing services to taxonomists for standard genome sequencing and annotation.</title>
        <authorList>
            <consortium name="The Broad Institute Genomics Platform"/>
            <consortium name="The Broad Institute Genome Sequencing Center for Infectious Disease"/>
            <person name="Wu L."/>
            <person name="Ma J."/>
        </authorList>
    </citation>
    <scope>NUCLEOTIDE SEQUENCE [LARGE SCALE GENOMIC DNA]</scope>
    <source>
        <strain evidence="2">CGMCC 1.15399</strain>
    </source>
</reference>
<accession>A0ABW4GTC6</accession>
<comment type="caution">
    <text evidence="1">The sequence shown here is derived from an EMBL/GenBank/DDBJ whole genome shotgun (WGS) entry which is preliminary data.</text>
</comment>
<dbReference type="Proteomes" id="UP001597097">
    <property type="component" value="Unassembled WGS sequence"/>
</dbReference>
<dbReference type="EMBL" id="JBHUCM010000053">
    <property type="protein sequence ID" value="MFD1545997.1"/>
    <property type="molecule type" value="Genomic_DNA"/>
</dbReference>
<proteinExistence type="predicted"/>
<sequence length="78" mass="8273">MVGVIQEGGRRRGIGETTIPCGLKNFSWSVTTATVTIAPPRRWDVLTKVSVRVRQSGELGGVFTVARTGANLTAACGR</sequence>
<organism evidence="1 2">
    <name type="scientific">Nonomuraea guangzhouensis</name>
    <dbReference type="NCBI Taxonomy" id="1291555"/>
    <lineage>
        <taxon>Bacteria</taxon>
        <taxon>Bacillati</taxon>
        <taxon>Actinomycetota</taxon>
        <taxon>Actinomycetes</taxon>
        <taxon>Streptosporangiales</taxon>
        <taxon>Streptosporangiaceae</taxon>
        <taxon>Nonomuraea</taxon>
    </lineage>
</organism>
<gene>
    <name evidence="1" type="ORF">ACFSJ0_53785</name>
</gene>
<protein>
    <submittedName>
        <fullName evidence="1">Uncharacterized protein</fullName>
    </submittedName>
</protein>
<name>A0ABW4GTC6_9ACTN</name>
<evidence type="ECO:0000313" key="1">
    <source>
        <dbReference type="EMBL" id="MFD1545997.1"/>
    </source>
</evidence>
<dbReference type="RefSeq" id="WP_378625851.1">
    <property type="nucleotide sequence ID" value="NZ_JBHUCM010000053.1"/>
</dbReference>
<evidence type="ECO:0000313" key="2">
    <source>
        <dbReference type="Proteomes" id="UP001597097"/>
    </source>
</evidence>